<evidence type="ECO:0000313" key="2">
    <source>
        <dbReference type="Proteomes" id="UP001054252"/>
    </source>
</evidence>
<comment type="caution">
    <text evidence="1">The sequence shown here is derived from an EMBL/GenBank/DDBJ whole genome shotgun (WGS) entry which is preliminary data.</text>
</comment>
<reference evidence="1 2" key="1">
    <citation type="journal article" date="2021" name="Commun. Biol.">
        <title>The genome of Shorea leprosula (Dipterocarpaceae) highlights the ecological relevance of drought in aseasonal tropical rainforests.</title>
        <authorList>
            <person name="Ng K.K.S."/>
            <person name="Kobayashi M.J."/>
            <person name="Fawcett J.A."/>
            <person name="Hatakeyama M."/>
            <person name="Paape T."/>
            <person name="Ng C.H."/>
            <person name="Ang C.C."/>
            <person name="Tnah L.H."/>
            <person name="Lee C.T."/>
            <person name="Nishiyama T."/>
            <person name="Sese J."/>
            <person name="O'Brien M.J."/>
            <person name="Copetti D."/>
            <person name="Mohd Noor M.I."/>
            <person name="Ong R.C."/>
            <person name="Putra M."/>
            <person name="Sireger I.Z."/>
            <person name="Indrioko S."/>
            <person name="Kosugi Y."/>
            <person name="Izuno A."/>
            <person name="Isagi Y."/>
            <person name="Lee S.L."/>
            <person name="Shimizu K.K."/>
        </authorList>
    </citation>
    <scope>NUCLEOTIDE SEQUENCE [LARGE SCALE GENOMIC DNA]</scope>
    <source>
        <strain evidence="1">214</strain>
    </source>
</reference>
<accession>A0AAV5IM97</accession>
<dbReference type="Proteomes" id="UP001054252">
    <property type="component" value="Unassembled WGS sequence"/>
</dbReference>
<name>A0AAV5IM97_9ROSI</name>
<protein>
    <submittedName>
        <fullName evidence="1">Uncharacterized protein</fullName>
    </submittedName>
</protein>
<proteinExistence type="predicted"/>
<organism evidence="1 2">
    <name type="scientific">Rubroshorea leprosula</name>
    <dbReference type="NCBI Taxonomy" id="152421"/>
    <lineage>
        <taxon>Eukaryota</taxon>
        <taxon>Viridiplantae</taxon>
        <taxon>Streptophyta</taxon>
        <taxon>Embryophyta</taxon>
        <taxon>Tracheophyta</taxon>
        <taxon>Spermatophyta</taxon>
        <taxon>Magnoliopsida</taxon>
        <taxon>eudicotyledons</taxon>
        <taxon>Gunneridae</taxon>
        <taxon>Pentapetalae</taxon>
        <taxon>rosids</taxon>
        <taxon>malvids</taxon>
        <taxon>Malvales</taxon>
        <taxon>Dipterocarpaceae</taxon>
        <taxon>Rubroshorea</taxon>
    </lineage>
</organism>
<keyword evidence="2" id="KW-1185">Reference proteome</keyword>
<dbReference type="EMBL" id="BPVZ01000017">
    <property type="protein sequence ID" value="GKV01495.1"/>
    <property type="molecule type" value="Genomic_DNA"/>
</dbReference>
<evidence type="ECO:0000313" key="1">
    <source>
        <dbReference type="EMBL" id="GKV01495.1"/>
    </source>
</evidence>
<gene>
    <name evidence="1" type="ORF">SLEP1_g14045</name>
</gene>
<dbReference type="AlphaFoldDB" id="A0AAV5IM97"/>
<sequence length="96" mass="10988">MIASRPFDDDGYIGYDPRPRLINLTRSPTSTLAQSRTRSVTRRQYLAVNHTALELTCSYLSRFLRLRRCHQSVAVVVDSQNSQLRGAETISTVVFW</sequence>